<gene>
    <name evidence="1" type="ORF">RchiOBHm_Chr6g0293311</name>
</gene>
<proteinExistence type="predicted"/>
<accession>A0A2P6PWK4</accession>
<protein>
    <submittedName>
        <fullName evidence="1">Uncharacterized protein</fullName>
    </submittedName>
</protein>
<sequence>MPPPWYTGNITQNMHSLDFVQLYFLTSPFLVFPDHLLHMHCLPSLHCCLHLSTKIDYKRS</sequence>
<dbReference type="EMBL" id="PDCK01000044">
    <property type="protein sequence ID" value="PRQ26318.1"/>
    <property type="molecule type" value="Genomic_DNA"/>
</dbReference>
<name>A0A2P6PWK4_ROSCH</name>
<dbReference type="Gramene" id="PRQ26318">
    <property type="protein sequence ID" value="PRQ26318"/>
    <property type="gene ID" value="RchiOBHm_Chr6g0293311"/>
</dbReference>
<evidence type="ECO:0000313" key="2">
    <source>
        <dbReference type="Proteomes" id="UP000238479"/>
    </source>
</evidence>
<organism evidence="1 2">
    <name type="scientific">Rosa chinensis</name>
    <name type="common">China rose</name>
    <dbReference type="NCBI Taxonomy" id="74649"/>
    <lineage>
        <taxon>Eukaryota</taxon>
        <taxon>Viridiplantae</taxon>
        <taxon>Streptophyta</taxon>
        <taxon>Embryophyta</taxon>
        <taxon>Tracheophyta</taxon>
        <taxon>Spermatophyta</taxon>
        <taxon>Magnoliopsida</taxon>
        <taxon>eudicotyledons</taxon>
        <taxon>Gunneridae</taxon>
        <taxon>Pentapetalae</taxon>
        <taxon>rosids</taxon>
        <taxon>fabids</taxon>
        <taxon>Rosales</taxon>
        <taxon>Rosaceae</taxon>
        <taxon>Rosoideae</taxon>
        <taxon>Rosoideae incertae sedis</taxon>
        <taxon>Rosa</taxon>
    </lineage>
</organism>
<dbReference type="Proteomes" id="UP000238479">
    <property type="component" value="Chromosome 6"/>
</dbReference>
<reference evidence="1 2" key="1">
    <citation type="journal article" date="2018" name="Nat. Genet.">
        <title>The Rosa genome provides new insights in the design of modern roses.</title>
        <authorList>
            <person name="Bendahmane M."/>
        </authorList>
    </citation>
    <scope>NUCLEOTIDE SEQUENCE [LARGE SCALE GENOMIC DNA]</scope>
    <source>
        <strain evidence="2">cv. Old Blush</strain>
    </source>
</reference>
<comment type="caution">
    <text evidence="1">The sequence shown here is derived from an EMBL/GenBank/DDBJ whole genome shotgun (WGS) entry which is preliminary data.</text>
</comment>
<evidence type="ECO:0000313" key="1">
    <source>
        <dbReference type="EMBL" id="PRQ26318.1"/>
    </source>
</evidence>
<keyword evidence="2" id="KW-1185">Reference proteome</keyword>
<dbReference type="AlphaFoldDB" id="A0A2P6PWK4"/>